<dbReference type="PANTHER" id="PTHR43818:SF5">
    <property type="entry name" value="OXIDOREDUCTASE FAMILY PROTEIN"/>
    <property type="match status" value="1"/>
</dbReference>
<dbReference type="PANTHER" id="PTHR43818">
    <property type="entry name" value="BCDNA.GH03377"/>
    <property type="match status" value="1"/>
</dbReference>
<dbReference type="Gene3D" id="3.40.50.720">
    <property type="entry name" value="NAD(P)-binding Rossmann-like Domain"/>
    <property type="match status" value="1"/>
</dbReference>
<feature type="domain" description="Gfo/Idh/MocA-like oxidoreductase bacterial type C-terminal" evidence="2">
    <location>
        <begin position="217"/>
        <end position="281"/>
    </location>
</feature>
<dbReference type="SUPFAM" id="SSF51735">
    <property type="entry name" value="NAD(P)-binding Rossmann-fold domains"/>
    <property type="match status" value="1"/>
</dbReference>
<dbReference type="Pfam" id="PF01408">
    <property type="entry name" value="GFO_IDH_MocA"/>
    <property type="match status" value="1"/>
</dbReference>
<dbReference type="InterPro" id="IPR050463">
    <property type="entry name" value="Gfo/Idh/MocA_oxidrdct_glycsds"/>
</dbReference>
<dbReference type="SUPFAM" id="SSF55347">
    <property type="entry name" value="Glyceraldehyde-3-phosphate dehydrogenase-like, C-terminal domain"/>
    <property type="match status" value="1"/>
</dbReference>
<evidence type="ECO:0000259" key="2">
    <source>
        <dbReference type="Pfam" id="PF19051"/>
    </source>
</evidence>
<feature type="domain" description="Gfo/Idh/MocA-like oxidoreductase bacterial type C-terminal" evidence="2">
    <location>
        <begin position="354"/>
        <end position="451"/>
    </location>
</feature>
<dbReference type="AlphaFoldDB" id="A0A2K8YYP5"/>
<organism evidence="3 4">
    <name type="scientific">Spirosoma pollinicola</name>
    <dbReference type="NCBI Taxonomy" id="2057025"/>
    <lineage>
        <taxon>Bacteria</taxon>
        <taxon>Pseudomonadati</taxon>
        <taxon>Bacteroidota</taxon>
        <taxon>Cytophagia</taxon>
        <taxon>Cytophagales</taxon>
        <taxon>Cytophagaceae</taxon>
        <taxon>Spirosoma</taxon>
    </lineage>
</organism>
<keyword evidence="4" id="KW-1185">Reference proteome</keyword>
<evidence type="ECO:0000313" key="4">
    <source>
        <dbReference type="Proteomes" id="UP000232883"/>
    </source>
</evidence>
<dbReference type="GO" id="GO:0000166">
    <property type="term" value="F:nucleotide binding"/>
    <property type="evidence" value="ECO:0007669"/>
    <property type="project" value="InterPro"/>
</dbReference>
<gene>
    <name evidence="3" type="ORF">CWM47_13535</name>
</gene>
<dbReference type="EMBL" id="CP025096">
    <property type="protein sequence ID" value="AUD02763.1"/>
    <property type="molecule type" value="Genomic_DNA"/>
</dbReference>
<dbReference type="InterPro" id="IPR043906">
    <property type="entry name" value="Gfo/Idh/MocA_OxRdtase_bact_C"/>
</dbReference>
<dbReference type="InterPro" id="IPR000683">
    <property type="entry name" value="Gfo/Idh/MocA-like_OxRdtase_N"/>
</dbReference>
<proteinExistence type="predicted"/>
<accession>A0A2K8YYP5</accession>
<evidence type="ECO:0000259" key="1">
    <source>
        <dbReference type="Pfam" id="PF01408"/>
    </source>
</evidence>
<dbReference type="Gene3D" id="3.30.360.10">
    <property type="entry name" value="Dihydrodipicolinate Reductase, domain 2"/>
    <property type="match status" value="1"/>
</dbReference>
<dbReference type="OrthoDB" id="9763611at2"/>
<dbReference type="PROSITE" id="PS51318">
    <property type="entry name" value="TAT"/>
    <property type="match status" value="1"/>
</dbReference>
<sequence length="455" mass="50315">MNTNETYQGENSRRDFVKKSIIGTAALSVGGILPGFSAKSYGRILGANEKVKVGVMGVNSRGLALSSNFALQPNCEVVTICDVDSRAAEKCITTVTGIQQSKPANQPDFRKALEDKDMDALVIAAPDHWHAPAAILASKAGKHVYLEKPCSHNPHEGELLVAVAAKHKNVIQMGNQRRSWPNVKLAIQDIKNGAIGRPYFAKGWYTNNRATIGVGKTVAVPAWLNYDLWQGPAPRRAYKDNVIHYNWHWFWHWGTGEALNNGTHMLDLMRWGLDVTYPNKVTSLGGRYRYKDDWEAPDTQVINLTFNNNTAMTWEGRSCNGRTVEGSDVGVTFYGETGSLQYGGGNAYKIFDLDNKLVKEVKNDLPIDPRNKMNPSQVLDATHLQNFVEAIKKDTPLASGIVGGHQSTLLCQLGNIALRSGDALDIDPTNGHILNNKAAARFWQREYEKGWEPTL</sequence>
<dbReference type="InterPro" id="IPR036291">
    <property type="entry name" value="NAD(P)-bd_dom_sf"/>
</dbReference>
<dbReference type="InterPro" id="IPR006311">
    <property type="entry name" value="TAT_signal"/>
</dbReference>
<reference evidence="3 4" key="1">
    <citation type="submission" date="2017-11" db="EMBL/GenBank/DDBJ databases">
        <title>Taxonomic description and genome sequences of Spirosoma HA7 sp. nov., isolated from pollen microhabitat of Corylus avellana.</title>
        <authorList>
            <person name="Ambika Manirajan B."/>
            <person name="Suarez C."/>
            <person name="Ratering S."/>
            <person name="Geissler-Plaum R."/>
            <person name="Cardinale M."/>
            <person name="Sylvia S."/>
        </authorList>
    </citation>
    <scope>NUCLEOTIDE SEQUENCE [LARGE SCALE GENOMIC DNA]</scope>
    <source>
        <strain evidence="3 4">HA7</strain>
    </source>
</reference>
<dbReference type="Pfam" id="PF19051">
    <property type="entry name" value="GFO_IDH_MocA_C2"/>
    <property type="match status" value="2"/>
</dbReference>
<feature type="domain" description="Gfo/Idh/MocA-like oxidoreductase N-terminal" evidence="1">
    <location>
        <begin position="52"/>
        <end position="174"/>
    </location>
</feature>
<dbReference type="Proteomes" id="UP000232883">
    <property type="component" value="Chromosome"/>
</dbReference>
<dbReference type="KEGG" id="spir:CWM47_13535"/>
<protein>
    <submittedName>
        <fullName evidence="3">Dehydrogenase</fullName>
    </submittedName>
</protein>
<evidence type="ECO:0000313" key="3">
    <source>
        <dbReference type="EMBL" id="AUD02763.1"/>
    </source>
</evidence>
<name>A0A2K8YYP5_9BACT</name>